<dbReference type="EMBL" id="BAABCQ010000050">
    <property type="protein sequence ID" value="GAA3978446.1"/>
    <property type="molecule type" value="Genomic_DNA"/>
</dbReference>
<dbReference type="Proteomes" id="UP001500034">
    <property type="component" value="Unassembled WGS sequence"/>
</dbReference>
<reference evidence="3" key="1">
    <citation type="journal article" date="2019" name="Int. J. Syst. Evol. Microbiol.">
        <title>The Global Catalogue of Microorganisms (GCM) 10K type strain sequencing project: providing services to taxonomists for standard genome sequencing and annotation.</title>
        <authorList>
            <consortium name="The Broad Institute Genomics Platform"/>
            <consortium name="The Broad Institute Genome Sequencing Center for Infectious Disease"/>
            <person name="Wu L."/>
            <person name="Ma J."/>
        </authorList>
    </citation>
    <scope>NUCLEOTIDE SEQUENCE [LARGE SCALE GENOMIC DNA]</scope>
    <source>
        <strain evidence="3">JCM 17027</strain>
    </source>
</reference>
<evidence type="ECO:0000313" key="2">
    <source>
        <dbReference type="EMBL" id="GAA3978446.1"/>
    </source>
</evidence>
<dbReference type="InterPro" id="IPR053140">
    <property type="entry name" value="GDSL_Rv0518-like"/>
</dbReference>
<dbReference type="PANTHER" id="PTHR43784:SF2">
    <property type="entry name" value="GDSL-LIKE LIPASE_ACYLHYDROLASE, PUTATIVE (AFU_ORTHOLOGUE AFUA_2G00820)-RELATED"/>
    <property type="match status" value="1"/>
</dbReference>
<dbReference type="SUPFAM" id="SSF52266">
    <property type="entry name" value="SGNH hydrolase"/>
    <property type="match status" value="1"/>
</dbReference>
<gene>
    <name evidence="2" type="ORF">GCM10022384_30100</name>
</gene>
<dbReference type="RefSeq" id="WP_425587841.1">
    <property type="nucleotide sequence ID" value="NZ_BAABCQ010000050.1"/>
</dbReference>
<evidence type="ECO:0000259" key="1">
    <source>
        <dbReference type="Pfam" id="PF13472"/>
    </source>
</evidence>
<dbReference type="Gene3D" id="3.40.50.1110">
    <property type="entry name" value="SGNH hydrolase"/>
    <property type="match status" value="1"/>
</dbReference>
<comment type="caution">
    <text evidence="2">The sequence shown here is derived from an EMBL/GenBank/DDBJ whole genome shotgun (WGS) entry which is preliminary data.</text>
</comment>
<protein>
    <recommendedName>
        <fullName evidence="1">SGNH hydrolase-type esterase domain-containing protein</fullName>
    </recommendedName>
</protein>
<evidence type="ECO:0000313" key="3">
    <source>
        <dbReference type="Proteomes" id="UP001500034"/>
    </source>
</evidence>
<dbReference type="InterPro" id="IPR036514">
    <property type="entry name" value="SGNH_hydro_sf"/>
</dbReference>
<dbReference type="Pfam" id="PF13472">
    <property type="entry name" value="Lipase_GDSL_2"/>
    <property type="match status" value="1"/>
</dbReference>
<feature type="domain" description="SGNH hydrolase-type esterase" evidence="1">
    <location>
        <begin position="2"/>
        <end position="57"/>
    </location>
</feature>
<organism evidence="2 3">
    <name type="scientific">Streptomyces marokkonensis</name>
    <dbReference type="NCBI Taxonomy" id="324855"/>
    <lineage>
        <taxon>Bacteria</taxon>
        <taxon>Bacillati</taxon>
        <taxon>Actinomycetota</taxon>
        <taxon>Actinomycetes</taxon>
        <taxon>Kitasatosporales</taxon>
        <taxon>Streptomycetaceae</taxon>
        <taxon>Streptomyces</taxon>
    </lineage>
</organism>
<accession>A0ABP7Q990</accession>
<name>A0ABP7Q990_9ACTN</name>
<dbReference type="InterPro" id="IPR013830">
    <property type="entry name" value="SGNH_hydro"/>
</dbReference>
<proteinExistence type="predicted"/>
<keyword evidence="3" id="KW-1185">Reference proteome</keyword>
<dbReference type="PANTHER" id="PTHR43784">
    <property type="entry name" value="GDSL-LIKE LIPASE/ACYLHYDROLASE, PUTATIVE (AFU_ORTHOLOGUE AFUA_2G00820)-RELATED"/>
    <property type="match status" value="1"/>
</dbReference>
<sequence>MAFGDSITDGFGATVDGDDRWPDVLAERLLAAGRPRPVLNAGIGSNKLLTDSACGGDAGVSRFARDVLRQPGPAP</sequence>